<feature type="transmembrane region" description="Helical" evidence="6">
    <location>
        <begin position="702"/>
        <end position="726"/>
    </location>
</feature>
<dbReference type="GO" id="GO:0032153">
    <property type="term" value="C:cell division site"/>
    <property type="evidence" value="ECO:0007669"/>
    <property type="project" value="TreeGrafter"/>
</dbReference>
<organism evidence="8 9">
    <name type="scientific">Flavisolibacter tropicus</name>
    <dbReference type="NCBI Taxonomy" id="1492898"/>
    <lineage>
        <taxon>Bacteria</taxon>
        <taxon>Pseudomonadati</taxon>
        <taxon>Bacteroidota</taxon>
        <taxon>Chitinophagia</taxon>
        <taxon>Chitinophagales</taxon>
        <taxon>Chitinophagaceae</taxon>
        <taxon>Flavisolibacter</taxon>
    </lineage>
</organism>
<proteinExistence type="predicted"/>
<dbReference type="GO" id="GO:0008360">
    <property type="term" value="P:regulation of cell shape"/>
    <property type="evidence" value="ECO:0007669"/>
    <property type="project" value="UniProtKB-KW"/>
</dbReference>
<feature type="transmembrane region" description="Helical" evidence="6">
    <location>
        <begin position="780"/>
        <end position="803"/>
    </location>
</feature>
<dbReference type="SUPFAM" id="SSF56601">
    <property type="entry name" value="beta-lactamase/transpeptidase-like"/>
    <property type="match status" value="1"/>
</dbReference>
<feature type="transmembrane region" description="Helical" evidence="6">
    <location>
        <begin position="348"/>
        <end position="367"/>
    </location>
</feature>
<dbReference type="KEGG" id="fla:SY85_21835"/>
<dbReference type="OrthoDB" id="9812661at2"/>
<evidence type="ECO:0000313" key="8">
    <source>
        <dbReference type="EMBL" id="ANE52723.1"/>
    </source>
</evidence>
<keyword evidence="4 6" id="KW-1133">Transmembrane helix</keyword>
<feature type="transmembrane region" description="Helical" evidence="6">
    <location>
        <begin position="460"/>
        <end position="480"/>
    </location>
</feature>
<dbReference type="InterPro" id="IPR001182">
    <property type="entry name" value="FtsW/RodA"/>
</dbReference>
<feature type="transmembrane region" description="Helical" evidence="6">
    <location>
        <begin position="537"/>
        <end position="568"/>
    </location>
</feature>
<feature type="transmembrane region" description="Helical" evidence="6">
    <location>
        <begin position="379"/>
        <end position="398"/>
    </location>
</feature>
<name>A0A172U121_9BACT</name>
<gene>
    <name evidence="8" type="ORF">SY85_21835</name>
</gene>
<evidence type="ECO:0000313" key="9">
    <source>
        <dbReference type="Proteomes" id="UP000077177"/>
    </source>
</evidence>
<evidence type="ECO:0000256" key="4">
    <source>
        <dbReference type="ARBA" id="ARBA00022989"/>
    </source>
</evidence>
<dbReference type="Pfam" id="PF01098">
    <property type="entry name" value="FTSW_RODA_SPOVE"/>
    <property type="match status" value="2"/>
</dbReference>
<keyword evidence="2 6" id="KW-0812">Transmembrane</keyword>
<feature type="transmembrane region" description="Helical" evidence="6">
    <location>
        <begin position="738"/>
        <end position="759"/>
    </location>
</feature>
<dbReference type="GO" id="GO:0015648">
    <property type="term" value="F:lipid-linked peptidoglycan transporter activity"/>
    <property type="evidence" value="ECO:0007669"/>
    <property type="project" value="TreeGrafter"/>
</dbReference>
<dbReference type="Gene3D" id="3.40.710.10">
    <property type="entry name" value="DD-peptidase/beta-lactamase superfamily"/>
    <property type="match status" value="1"/>
</dbReference>
<dbReference type="Pfam" id="PF00905">
    <property type="entry name" value="Transpeptidase"/>
    <property type="match status" value="1"/>
</dbReference>
<keyword evidence="5 6" id="KW-0472">Membrane</keyword>
<evidence type="ECO:0000256" key="5">
    <source>
        <dbReference type="ARBA" id="ARBA00023136"/>
    </source>
</evidence>
<evidence type="ECO:0000256" key="1">
    <source>
        <dbReference type="ARBA" id="ARBA00004141"/>
    </source>
</evidence>
<sequence length="1361" mass="150687">MALDKQQQKGRGLERLFLFLVSVVLGLFFYDLYNVTKRDFAEVPGRLADGSIVNLNADNVDKRIQALLEKGYYFEDPRDINVITAAVAQGLSVQDEEIDNIGELNKQKYYVDAQQAYNLGGESFKKRVKLSRTLLGFAGPDSNRFAQELKAPPRLPATNELGTGSQSIKGTIYNKQGKPVQGVLMRLDMLVPQDSAYSNSVEDVDKETVVASTGIRRVYVLDSAGNRQLVSLSAYARTDEKGVYAFTGLPSGKAFEVLPLQPGFQFGASKGVQALNENTIFNFTQAPHKIRLLSSKDFNNLKRERSLIVRTPEEASKWYWIIIGVFFTGFIFLHIFLSWKLPQADQLVLPTVMLLTGISLLTLLSLQDPLRDRFLARSTLWYFVIGFIGMFILQLFNLRRFTVDSGLYRLFAFRNNPKAAKGWQWAGVAITLLILTILLGSGPEGSGVKVNLFGFQPSEVVKFLIVVFLAGFFSMNEKFISEYATMKKRWGFFYIALGAILASILLFLMLGDLGPAIVVCFTFIILFSFSRGDFDYTIGGVVLFVLANWAIKNVWLATVATAVLLALAMLFHRKQLSESAVMALVVIASFLLLDQIPFIGDVFSGPVQRLVDRKLIWIDKWDNDVFGGDQVANGIWAMASGGITGQGIGEGFGKTIPEAHTDMILPALGEELGLVGIITVFILFVIYLHRSIVIGRQTGTPFLFYLCAGIGVSTFVQFLLIAGGSVGALPLSGVSLPFISYGGSSLVCNLLAAGFLLSSSVVQGTAVQLRYVSRQQDRNLIPALIAAFIGVLLLGINVSRYLFQNDKWVVQPALVAERSGARMFSYNPRIAILMNRLQAGTLYDRTGKILATSKPELVTQQQDSLRVAGLNPAYLQKLSHRRLDRYYPFAEHMFFWTGDANTGVFYGGTNGYFAEYELGPELRGFETPITAYNVTAGRYREDRFLPQTVREMTVAKRDYSVLAPLLLAGINSKEVEAFKQRNRDVQLSMDATLQTGIQTALQADDSLRNNRISVVVLDDSTGDVLTSAAYPLPPVQDWDQLTLSVREQNKLGYWLTATDLGFTYATQPGSTAKILTALAAFNKLGEAAAKRSFLIRPQDLIRVKGAEPDETGTINMERAIVKSNNSYFIKLANEERLQEQMGDLYIQTGMFLRGVGGYFYGKDTTNEEQENRWRALWRKTEFQSVNSYNKNDIRKTRGRGVSGMAWGQGELIATPAAVARLVAGVANGGVIVPHRFVLKISDSTIQTQRGMSIVKEPVYADYLTDYMVKQSANKVNRLGIKVAGKTGTPERIIRGRRINDGWYTFFAPKAQGGGHIVVCIRIEDTKGSSNAVALAGKHIIPQLLKQGYIKGFESTKPSTPE</sequence>
<dbReference type="STRING" id="1492898.SY85_21835"/>
<dbReference type="InterPro" id="IPR012338">
    <property type="entry name" value="Beta-lactam/transpept-like"/>
</dbReference>
<feature type="transmembrane region" description="Helical" evidence="6">
    <location>
        <begin position="318"/>
        <end position="336"/>
    </location>
</feature>
<feature type="domain" description="Penicillin-binding protein transpeptidase" evidence="7">
    <location>
        <begin position="1013"/>
        <end position="1331"/>
    </location>
</feature>
<dbReference type="Proteomes" id="UP000077177">
    <property type="component" value="Chromosome"/>
</dbReference>
<dbReference type="GO" id="GO:0051301">
    <property type="term" value="P:cell division"/>
    <property type="evidence" value="ECO:0007669"/>
    <property type="project" value="InterPro"/>
</dbReference>
<evidence type="ECO:0000259" key="7">
    <source>
        <dbReference type="Pfam" id="PF00905"/>
    </source>
</evidence>
<dbReference type="GO" id="GO:0008658">
    <property type="term" value="F:penicillin binding"/>
    <property type="evidence" value="ECO:0007669"/>
    <property type="project" value="InterPro"/>
</dbReference>
<accession>A0A172U121</accession>
<dbReference type="PANTHER" id="PTHR30474">
    <property type="entry name" value="CELL CYCLE PROTEIN"/>
    <property type="match status" value="1"/>
</dbReference>
<evidence type="ECO:0000256" key="3">
    <source>
        <dbReference type="ARBA" id="ARBA00022960"/>
    </source>
</evidence>
<reference evidence="9" key="1">
    <citation type="submission" date="2015-01" db="EMBL/GenBank/DDBJ databases">
        <title>Flavisolibacter sp./LCS9/ whole genome sequencing.</title>
        <authorList>
            <person name="Kim M.K."/>
            <person name="Srinivasan S."/>
            <person name="Lee J.-J."/>
        </authorList>
    </citation>
    <scope>NUCLEOTIDE SEQUENCE [LARGE SCALE GENOMIC DNA]</scope>
    <source>
        <strain evidence="9">LCS9</strain>
    </source>
</reference>
<dbReference type="GO" id="GO:0005886">
    <property type="term" value="C:plasma membrane"/>
    <property type="evidence" value="ECO:0007669"/>
    <property type="project" value="TreeGrafter"/>
</dbReference>
<feature type="transmembrane region" description="Helical" evidence="6">
    <location>
        <begin position="492"/>
        <end position="525"/>
    </location>
</feature>
<dbReference type="InterPro" id="IPR001460">
    <property type="entry name" value="PCN-bd_Tpept"/>
</dbReference>
<keyword evidence="9" id="KW-1185">Reference proteome</keyword>
<comment type="subcellular location">
    <subcellularLocation>
        <location evidence="1">Membrane</location>
        <topology evidence="1">Multi-pass membrane protein</topology>
    </subcellularLocation>
</comment>
<keyword evidence="3" id="KW-0133">Cell shape</keyword>
<evidence type="ECO:0000256" key="6">
    <source>
        <dbReference type="SAM" id="Phobius"/>
    </source>
</evidence>
<dbReference type="EMBL" id="CP011390">
    <property type="protein sequence ID" value="ANE52723.1"/>
    <property type="molecule type" value="Genomic_DNA"/>
</dbReference>
<protein>
    <submittedName>
        <fullName evidence="8">Cell cycle protein</fullName>
    </submittedName>
</protein>
<feature type="transmembrane region" description="Helical" evidence="6">
    <location>
        <begin position="419"/>
        <end position="440"/>
    </location>
</feature>
<dbReference type="RefSeq" id="WP_066407711.1">
    <property type="nucleotide sequence ID" value="NZ_CP011390.1"/>
</dbReference>
<reference evidence="8 9" key="2">
    <citation type="journal article" date="2016" name="Int. J. Syst. Evol. Microbiol.">
        <title>Flavisolibacter tropicus sp. nov., isolated from tropical soil.</title>
        <authorList>
            <person name="Lee J.J."/>
            <person name="Kang M.S."/>
            <person name="Kim G.S."/>
            <person name="Lee C.S."/>
            <person name="Lim S."/>
            <person name="Lee J."/>
            <person name="Roh S.H."/>
            <person name="Kang H."/>
            <person name="Ha J.M."/>
            <person name="Bae S."/>
            <person name="Jung H.Y."/>
            <person name="Kim M.K."/>
        </authorList>
    </citation>
    <scope>NUCLEOTIDE SEQUENCE [LARGE SCALE GENOMIC DNA]</scope>
    <source>
        <strain evidence="8 9">LCS9</strain>
    </source>
</reference>
<dbReference type="PATRIC" id="fig|1492898.3.peg.4738"/>
<dbReference type="PANTHER" id="PTHR30474:SF3">
    <property type="entry name" value="PEPTIDOGLYCAN GLYCOSYLTRANSFERASE RODA"/>
    <property type="match status" value="1"/>
</dbReference>
<evidence type="ECO:0000256" key="2">
    <source>
        <dbReference type="ARBA" id="ARBA00022692"/>
    </source>
</evidence>
<feature type="transmembrane region" description="Helical" evidence="6">
    <location>
        <begin position="12"/>
        <end position="30"/>
    </location>
</feature>
<feature type="transmembrane region" description="Helical" evidence="6">
    <location>
        <begin position="580"/>
        <end position="600"/>
    </location>
</feature>
<feature type="transmembrane region" description="Helical" evidence="6">
    <location>
        <begin position="672"/>
        <end position="690"/>
    </location>
</feature>